<comment type="subunit">
    <text evidence="4">Homodimer.</text>
</comment>
<dbReference type="InterPro" id="IPR015422">
    <property type="entry name" value="PyrdxlP-dep_Trfase_small"/>
</dbReference>
<comment type="catalytic activity">
    <reaction evidence="11">
        <text>6-carboxyhexanoyl-[ACP] + L-alanine + H(+) = (8S)-8-amino-7-oxononanoate + holo-[ACP] + CO2</text>
        <dbReference type="Rhea" id="RHEA:42288"/>
        <dbReference type="Rhea" id="RHEA-COMP:9685"/>
        <dbReference type="Rhea" id="RHEA-COMP:9955"/>
        <dbReference type="ChEBI" id="CHEBI:15378"/>
        <dbReference type="ChEBI" id="CHEBI:16526"/>
        <dbReference type="ChEBI" id="CHEBI:57972"/>
        <dbReference type="ChEBI" id="CHEBI:64479"/>
        <dbReference type="ChEBI" id="CHEBI:78846"/>
        <dbReference type="ChEBI" id="CHEBI:149468"/>
        <dbReference type="EC" id="2.3.1.47"/>
    </reaction>
</comment>
<dbReference type="Pfam" id="PF00155">
    <property type="entry name" value="Aminotran_1_2"/>
    <property type="match status" value="1"/>
</dbReference>
<comment type="pathway">
    <text evidence="2">Cofactor biosynthesis; biotin biosynthesis.</text>
</comment>
<dbReference type="AlphaFoldDB" id="A0A524RPN9"/>
<dbReference type="InterPro" id="IPR015421">
    <property type="entry name" value="PyrdxlP-dep_Trfase_major"/>
</dbReference>
<evidence type="ECO:0000256" key="10">
    <source>
        <dbReference type="ARBA" id="ARBA00033381"/>
    </source>
</evidence>
<keyword evidence="7" id="KW-0093">Biotin biosynthesis</keyword>
<evidence type="ECO:0000256" key="8">
    <source>
        <dbReference type="ARBA" id="ARBA00022898"/>
    </source>
</evidence>
<dbReference type="InterPro" id="IPR001917">
    <property type="entry name" value="Aminotrans_II_pyridoxalP_BS"/>
</dbReference>
<evidence type="ECO:0000256" key="1">
    <source>
        <dbReference type="ARBA" id="ARBA00001933"/>
    </source>
</evidence>
<evidence type="ECO:0000256" key="11">
    <source>
        <dbReference type="ARBA" id="ARBA00047715"/>
    </source>
</evidence>
<evidence type="ECO:0000256" key="9">
    <source>
        <dbReference type="ARBA" id="ARBA00032610"/>
    </source>
</evidence>
<comment type="similarity">
    <text evidence="3">Belongs to the class-II pyridoxal-phosphate-dependent aminotransferase family. BioF subfamily.</text>
</comment>
<evidence type="ECO:0000256" key="5">
    <source>
        <dbReference type="ARBA" id="ARBA00013187"/>
    </source>
</evidence>
<keyword evidence="6 14" id="KW-0808">Transferase</keyword>
<dbReference type="PANTHER" id="PTHR13693">
    <property type="entry name" value="CLASS II AMINOTRANSFERASE/8-AMINO-7-OXONONANOATE SYNTHASE"/>
    <property type="match status" value="1"/>
</dbReference>
<sequence>MAAAGSPPLPPSRPLIDFSSNDYLGLATDGALVEAAAAALGRDGVGAGAAALISGHRPVHRRLEQALARWLGRDQVLLFPSGFQANVALLTCLADRHSVVLADRLIHHSLLLGVRASGARLRRFRHNDCTDLGRQLDQLRADAPRRRLLVLSESLFSMEGTSPDLSALVQCCQAAAALLILDEAHGLGVLGCRGRGLAHGQPGVHAVVGTFGKAFGSGGACIAADAPLGDYLLQFSGGYRYSTALAPPLAAAALAALERMPALEAERVSLLRRSVELRDGLVALGWPRPPGDGPVLALKLGSAAAALQLQEALRQEGLLAWAIRPPSVPRGESRLRLVLRRGHTEADLGRLLTALEATAVAPPSHSLKP</sequence>
<dbReference type="PROSITE" id="PS00599">
    <property type="entry name" value="AA_TRANSFER_CLASS_2"/>
    <property type="match status" value="1"/>
</dbReference>
<evidence type="ECO:0000313" key="14">
    <source>
        <dbReference type="EMBL" id="TGG93781.1"/>
    </source>
</evidence>
<keyword evidence="8 12" id="KW-0663">Pyridoxal phosphate</keyword>
<evidence type="ECO:0000256" key="6">
    <source>
        <dbReference type="ARBA" id="ARBA00022679"/>
    </source>
</evidence>
<evidence type="ECO:0000259" key="13">
    <source>
        <dbReference type="Pfam" id="PF00155"/>
    </source>
</evidence>
<evidence type="ECO:0000256" key="2">
    <source>
        <dbReference type="ARBA" id="ARBA00004746"/>
    </source>
</evidence>
<dbReference type="Gene3D" id="3.40.640.10">
    <property type="entry name" value="Type I PLP-dependent aspartate aminotransferase-like (Major domain)"/>
    <property type="match status" value="1"/>
</dbReference>
<dbReference type="EC" id="2.3.1.47" evidence="5"/>
<gene>
    <name evidence="14" type="ORF">ERJ67_03965</name>
</gene>
<evidence type="ECO:0000256" key="12">
    <source>
        <dbReference type="RuleBase" id="RU003693"/>
    </source>
</evidence>
<dbReference type="Gene3D" id="3.90.1150.10">
    <property type="entry name" value="Aspartate Aminotransferase, domain 1"/>
    <property type="match status" value="1"/>
</dbReference>
<feature type="domain" description="Aminotransferase class I/classII large" evidence="13">
    <location>
        <begin position="14"/>
        <end position="355"/>
    </location>
</feature>
<reference evidence="14 15" key="1">
    <citation type="journal article" date="2019" name="mSystems">
        <title>Life at home and on the roam: Genomic adaptions reflect the dual lifestyle of an intracellular, facultative symbiont.</title>
        <authorList>
            <person name="Burgsdorf I."/>
        </authorList>
    </citation>
    <scope>NUCLEOTIDE SEQUENCE [LARGE SCALE GENOMIC DNA]</scope>
    <source>
        <strain evidence="14">277cV</strain>
    </source>
</reference>
<dbReference type="GO" id="GO:0009102">
    <property type="term" value="P:biotin biosynthetic process"/>
    <property type="evidence" value="ECO:0007669"/>
    <property type="project" value="UniProtKB-KW"/>
</dbReference>
<proteinExistence type="inferred from homology"/>
<evidence type="ECO:0000313" key="15">
    <source>
        <dbReference type="Proteomes" id="UP000317990"/>
    </source>
</evidence>
<dbReference type="GO" id="GO:0008710">
    <property type="term" value="F:8-amino-7-oxononanoate synthase activity"/>
    <property type="evidence" value="ECO:0007669"/>
    <property type="project" value="UniProtKB-EC"/>
</dbReference>
<dbReference type="EMBL" id="SRMO01000050">
    <property type="protein sequence ID" value="TGG93781.1"/>
    <property type="molecule type" value="Genomic_DNA"/>
</dbReference>
<organism evidence="14 15">
    <name type="scientific">Aphanocapsa feldmannii 277cV</name>
    <dbReference type="NCBI Taxonomy" id="2507553"/>
    <lineage>
        <taxon>Bacteria</taxon>
        <taxon>Bacillati</taxon>
        <taxon>Cyanobacteriota</taxon>
        <taxon>Cyanophyceae</taxon>
        <taxon>Oscillatoriophycideae</taxon>
        <taxon>Chroococcales</taxon>
        <taxon>Microcystaceae</taxon>
        <taxon>Aphanocapsa</taxon>
    </lineage>
</organism>
<dbReference type="InterPro" id="IPR050087">
    <property type="entry name" value="AON_synthase_class-II"/>
</dbReference>
<dbReference type="InterPro" id="IPR015424">
    <property type="entry name" value="PyrdxlP-dep_Trfase"/>
</dbReference>
<keyword evidence="14" id="KW-0032">Aminotransferase</keyword>
<evidence type="ECO:0000256" key="4">
    <source>
        <dbReference type="ARBA" id="ARBA00011738"/>
    </source>
</evidence>
<dbReference type="SUPFAM" id="SSF53383">
    <property type="entry name" value="PLP-dependent transferases"/>
    <property type="match status" value="1"/>
</dbReference>
<dbReference type="Proteomes" id="UP000317990">
    <property type="component" value="Unassembled WGS sequence"/>
</dbReference>
<name>A0A524RPN9_9CHRO</name>
<accession>A0A524RPN9</accession>
<evidence type="ECO:0000256" key="3">
    <source>
        <dbReference type="ARBA" id="ARBA00010008"/>
    </source>
</evidence>
<protein>
    <recommendedName>
        <fullName evidence="5">8-amino-7-oxononanoate synthase</fullName>
        <ecNumber evidence="5">2.3.1.47</ecNumber>
    </recommendedName>
    <alternativeName>
        <fullName evidence="9">7-keto-8-amino-pelargonic acid synthase</fullName>
    </alternativeName>
    <alternativeName>
        <fullName evidence="10">8-amino-7-ketopelargonate synthase</fullName>
    </alternativeName>
</protein>
<dbReference type="InterPro" id="IPR004839">
    <property type="entry name" value="Aminotransferase_I/II_large"/>
</dbReference>
<comment type="cofactor">
    <cofactor evidence="1 12">
        <name>pyridoxal 5'-phosphate</name>
        <dbReference type="ChEBI" id="CHEBI:597326"/>
    </cofactor>
</comment>
<dbReference type="PANTHER" id="PTHR13693:SF100">
    <property type="entry name" value="8-AMINO-7-OXONONANOATE SYNTHASE"/>
    <property type="match status" value="1"/>
</dbReference>
<dbReference type="GO" id="GO:0030170">
    <property type="term" value="F:pyridoxal phosphate binding"/>
    <property type="evidence" value="ECO:0007669"/>
    <property type="project" value="InterPro"/>
</dbReference>
<comment type="caution">
    <text evidence="14">The sequence shown here is derived from an EMBL/GenBank/DDBJ whole genome shotgun (WGS) entry which is preliminary data.</text>
</comment>
<dbReference type="GO" id="GO:0008483">
    <property type="term" value="F:transaminase activity"/>
    <property type="evidence" value="ECO:0007669"/>
    <property type="project" value="UniProtKB-KW"/>
</dbReference>
<evidence type="ECO:0000256" key="7">
    <source>
        <dbReference type="ARBA" id="ARBA00022756"/>
    </source>
</evidence>